<feature type="region of interest" description="Disordered" evidence="1">
    <location>
        <begin position="58"/>
        <end position="240"/>
    </location>
</feature>
<evidence type="ECO:0000256" key="1">
    <source>
        <dbReference type="SAM" id="MobiDB-lite"/>
    </source>
</evidence>
<feature type="compositionally biased region" description="Basic and acidic residues" evidence="1">
    <location>
        <begin position="97"/>
        <end position="131"/>
    </location>
</feature>
<feature type="transmembrane region" description="Helical" evidence="2">
    <location>
        <begin position="15"/>
        <end position="34"/>
    </location>
</feature>
<protein>
    <submittedName>
        <fullName evidence="3">Uncharacterized protein</fullName>
    </submittedName>
</protein>
<proteinExistence type="predicted"/>
<feature type="compositionally biased region" description="Polar residues" evidence="1">
    <location>
        <begin position="208"/>
        <end position="218"/>
    </location>
</feature>
<evidence type="ECO:0000313" key="3">
    <source>
        <dbReference type="EMBL" id="KAK8854685.1"/>
    </source>
</evidence>
<dbReference type="AlphaFoldDB" id="A0AAW0YMG1"/>
<evidence type="ECO:0000256" key="2">
    <source>
        <dbReference type="SAM" id="Phobius"/>
    </source>
</evidence>
<keyword evidence="4" id="KW-1185">Reference proteome</keyword>
<accession>A0AAW0YMG1</accession>
<keyword evidence="2" id="KW-0472">Membrane</keyword>
<feature type="compositionally biased region" description="Basic and acidic residues" evidence="1">
    <location>
        <begin position="188"/>
        <end position="205"/>
    </location>
</feature>
<reference evidence="3 4" key="1">
    <citation type="journal article" date="2024" name="bioRxiv">
        <title>Comparative genomics of Cryptococcus and Kwoniella reveals pathogenesis evolution and contrasting karyotype dynamics via intercentromeric recombination or chromosome fusion.</title>
        <authorList>
            <person name="Coelho M.A."/>
            <person name="David-Palma M."/>
            <person name="Shea T."/>
            <person name="Bowers K."/>
            <person name="McGinley-Smith S."/>
            <person name="Mohammad A.W."/>
            <person name="Gnirke A."/>
            <person name="Yurkov A.M."/>
            <person name="Nowrousian M."/>
            <person name="Sun S."/>
            <person name="Cuomo C.A."/>
            <person name="Heitman J."/>
        </authorList>
    </citation>
    <scope>NUCLEOTIDE SEQUENCE [LARGE SCALE GENOMIC DNA]</scope>
    <source>
        <strain evidence="3 4">CBS 13917</strain>
    </source>
</reference>
<dbReference type="RefSeq" id="XP_066802923.1">
    <property type="nucleotide sequence ID" value="XM_066946531.1"/>
</dbReference>
<feature type="compositionally biased region" description="Polar residues" evidence="1">
    <location>
        <begin position="133"/>
        <end position="165"/>
    </location>
</feature>
<keyword evidence="2" id="KW-0812">Transmembrane</keyword>
<dbReference type="GeneID" id="92180682"/>
<organism evidence="3 4">
    <name type="scientific">Kwoniella newhampshirensis</name>
    <dbReference type="NCBI Taxonomy" id="1651941"/>
    <lineage>
        <taxon>Eukaryota</taxon>
        <taxon>Fungi</taxon>
        <taxon>Dikarya</taxon>
        <taxon>Basidiomycota</taxon>
        <taxon>Agaricomycotina</taxon>
        <taxon>Tremellomycetes</taxon>
        <taxon>Tremellales</taxon>
        <taxon>Cryptococcaceae</taxon>
        <taxon>Kwoniella</taxon>
    </lineage>
</organism>
<gene>
    <name evidence="3" type="ORF">IAR55_003424</name>
</gene>
<dbReference type="Proteomes" id="UP001388673">
    <property type="component" value="Unassembled WGS sequence"/>
</dbReference>
<evidence type="ECO:0000313" key="4">
    <source>
        <dbReference type="Proteomes" id="UP001388673"/>
    </source>
</evidence>
<dbReference type="KEGG" id="kne:92180682"/>
<sequence>MPAIVTTSRRSFRQANPGVILIVLLIVVALYIFLHGKGQKSQKRANFPPNLEKNHAQKYDRRTQDQLSSGDDPQTGPVRKSKKGKKSSDSLSNHTASNEEQKHHHPKEKEEKENPVRSHWPSEPKQEHIKSSELPTGSKPPSTYTPQTSSAPSSAEPNHPQQSKPSKPLEATLVMPSDSQEGAVLSKKPWERDPNKRPRWPDGRDPTNVITRKQNGQYDKSPVSGKPHVRFKDNGQPGKELDQYVMYKTDSPTNSIYNMEERLQSYVSMQKGDPMHQRENRDKWFDHEHENRYAVDGTQSPYLELKDDSRLSTKLRKLMERAELLTSLDFLDPGTNPMLVEEALKDKWVDMVGSVPATICDVLAQMATERIIDIPEIMSSRFPDIRSGRTNLKGMTAKFKEYLQHGGIDLEEVKNELQQPKWARWKQEQVRQAVQQWSDGVVQGGKGMNLLLGWFIPYYRALCGIEKRRQQDIVEMKDKDEFEFVEKFRRWIGYIGRQFLIARMFSSSGADLSDLSLRVNISRRKDVVGFRMTYTFFFPSAVEDEREQKHRQRFGAAVNSALTAAERAKTTARNWIQHLNDSLYRPKHGYSSIIGKRDPLGMVQLILRPGIALRDINNAAFNVSRSEQQTPRLPIGSTIPQARFVPVNPIEINHLYDRFKGHHTLADNFGRLYRSTGAKTLRFIDQHQYHWYTPPAGSSSTVGNHFDNNTFTFFMMLFGKNLYQKYLAQKFHTKSGNTNDDENGQYEGMYTNTGHPLLIDFGGMIPMELTGSTRSKLMSLEDFKELKGILLPYMGRKGNDSTPDSVRLVLDNRWGLVDQLSGPTGLQVTFMGKDRAEREQFKHELADHLQGNLIERWAIQLKTAGTQQALQDSQTRRKIGQLIQSAVGAIKIQVRFMCFDELSKGDEEGEEIPMEDFELSQDFLAVWSR</sequence>
<name>A0AAW0YMG1_9TREE</name>
<dbReference type="EMBL" id="JBCAWK010000006">
    <property type="protein sequence ID" value="KAK8854685.1"/>
    <property type="molecule type" value="Genomic_DNA"/>
</dbReference>
<keyword evidence="2" id="KW-1133">Transmembrane helix</keyword>
<comment type="caution">
    <text evidence="3">The sequence shown here is derived from an EMBL/GenBank/DDBJ whole genome shotgun (WGS) entry which is preliminary data.</text>
</comment>